<dbReference type="Proteomes" id="UP000478090">
    <property type="component" value="Unassembled WGS sequence"/>
</dbReference>
<evidence type="ECO:0000313" key="2">
    <source>
        <dbReference type="Proteomes" id="UP000478090"/>
    </source>
</evidence>
<sequence length="316" mass="35157">MEPTWSQSLQNRHSFKNCQKTPAMNSLSMNRDSFFESQKLKPGQSTGSLYGEAVGSIVANQVRPAMARCLQTGIAARLRAATKNIFAKRDFTTQTHSLHARLNSLAILRQSNDLKESNGSMSNLDIAKETLQHIRTEVYKANHKSYNKTYQKHRPKYVQVSGRRKKAHPALLKTRTARSKGAGYVVSYKSQAHNCGELAEAAVYHLRSADIPAFKAYTATHAFAVIGITHPAALPEKICDWPADIAVCDPWANLACTIDQYPAAFSNKMNKWAMEGKLIFYPALSTYVLADQPQWVGSVVGREIKISLDGSRKLKD</sequence>
<dbReference type="RefSeq" id="WP_161037317.1">
    <property type="nucleotide sequence ID" value="NZ_WWCM01000001.1"/>
</dbReference>
<reference evidence="1 2" key="1">
    <citation type="submission" date="2019-12" db="EMBL/GenBank/DDBJ databases">
        <title>Novel species isolated from a subtropical stream in China.</title>
        <authorList>
            <person name="Lu H."/>
        </authorList>
    </citation>
    <scope>NUCLEOTIDE SEQUENCE [LARGE SCALE GENOMIC DNA]</scope>
    <source>
        <strain evidence="1 2">CY13W</strain>
    </source>
</reference>
<keyword evidence="2" id="KW-1185">Reference proteome</keyword>
<organism evidence="1 2">
    <name type="scientific">Duganella qianjiadongensis</name>
    <dbReference type="NCBI Taxonomy" id="2692176"/>
    <lineage>
        <taxon>Bacteria</taxon>
        <taxon>Pseudomonadati</taxon>
        <taxon>Pseudomonadota</taxon>
        <taxon>Betaproteobacteria</taxon>
        <taxon>Burkholderiales</taxon>
        <taxon>Oxalobacteraceae</taxon>
        <taxon>Telluria group</taxon>
        <taxon>Duganella</taxon>
    </lineage>
</organism>
<accession>A0ABW9VFT2</accession>
<name>A0ABW9VFT2_9BURK</name>
<gene>
    <name evidence="1" type="ORF">GTP27_00940</name>
</gene>
<evidence type="ECO:0000313" key="1">
    <source>
        <dbReference type="EMBL" id="MYM37891.1"/>
    </source>
</evidence>
<comment type="caution">
    <text evidence="1">The sequence shown here is derived from an EMBL/GenBank/DDBJ whole genome shotgun (WGS) entry which is preliminary data.</text>
</comment>
<protein>
    <submittedName>
        <fullName evidence="1">Uncharacterized protein</fullName>
    </submittedName>
</protein>
<dbReference type="EMBL" id="WWCM01000001">
    <property type="protein sequence ID" value="MYM37891.1"/>
    <property type="molecule type" value="Genomic_DNA"/>
</dbReference>
<proteinExistence type="predicted"/>